<gene>
    <name evidence="3" type="ORF">GOQ30_12960</name>
</gene>
<dbReference type="Pfam" id="PF18962">
    <property type="entry name" value="Por_Secre_tail"/>
    <property type="match status" value="1"/>
</dbReference>
<keyword evidence="4" id="KW-1185">Reference proteome</keyword>
<comment type="caution">
    <text evidence="3">The sequence shown here is derived from an EMBL/GenBank/DDBJ whole genome shotgun (WGS) entry which is preliminary data.</text>
</comment>
<sequence length="625" mass="65680">MKKLYFLFTLFIGISSYSQVLLQDDFNYTDNALLTDNAWAAVSGAGTNPITVGAANGLTYSGYSGTTGILAVTEGNAAMIDNNGEDIIKTFNPTTGDIYMSFMLNVANSATGYFMGLGNGSTTYTARVFVQNGSTAGTFKIGLSNSSTATYGTTDFNLNQTYLVIVKYNTTSQAASLWCIGSGVPANEVAAGTAEVTASGSGQSTVQNVFLRQYNASQNQTVDGLLVAQNWPGATACSLSFTSSNAVCDAVTLSLDTYTASIDFTGGGSGTYNLSTSSGSISGDDPSSVATGTIVISGVTEGVNVTLTVTGTCNINNVVTAPECKPINSLPFVEPFNYTVGNSLGLEQTWANVNTGDDILVTAGNLTYGTYTGTGNSISFDGAGIDCFTPFTTTTSGTLYAGFMFNVTDLSVMTDNNETYFAVLTDATQSFLIRLFLKKVGSQYQIGFDSASTTTNYDATLRNTGEVVYVVMGYDFGGTDIKAWINPDLSTFSSATPATLTNTPAAPITELAGLLLRQQSDTNTPSITIDELKISTATIDFLGTKSFNAIDGLKMYPNPLTGNILNFSSNTNTAMTVQVYDVLGKEVVKGNVTNNTFNTGNLKAGIYIVKITEEGKTATRKLVVK</sequence>
<evidence type="ECO:0000313" key="3">
    <source>
        <dbReference type="EMBL" id="MVO10075.1"/>
    </source>
</evidence>
<keyword evidence="1" id="KW-0732">Signal</keyword>
<dbReference type="Proteomes" id="UP000431264">
    <property type="component" value="Unassembled WGS sequence"/>
</dbReference>
<dbReference type="OrthoDB" id="1056765at2"/>
<proteinExistence type="predicted"/>
<dbReference type="EMBL" id="WQLW01000010">
    <property type="protein sequence ID" value="MVO10075.1"/>
    <property type="molecule type" value="Genomic_DNA"/>
</dbReference>
<dbReference type="RefSeq" id="WP_140998447.1">
    <property type="nucleotide sequence ID" value="NZ_VDCZ01000010.1"/>
</dbReference>
<name>A0A6I4IT96_9FLAO</name>
<organism evidence="3 4">
    <name type="scientific">Flavobacterium profundi</name>
    <dbReference type="NCBI Taxonomy" id="1774945"/>
    <lineage>
        <taxon>Bacteria</taxon>
        <taxon>Pseudomonadati</taxon>
        <taxon>Bacteroidota</taxon>
        <taxon>Flavobacteriia</taxon>
        <taxon>Flavobacteriales</taxon>
        <taxon>Flavobacteriaceae</taxon>
        <taxon>Flavobacterium</taxon>
    </lineage>
</organism>
<dbReference type="AlphaFoldDB" id="A0A6I4IT96"/>
<evidence type="ECO:0000259" key="2">
    <source>
        <dbReference type="Pfam" id="PF18962"/>
    </source>
</evidence>
<evidence type="ECO:0000313" key="4">
    <source>
        <dbReference type="Proteomes" id="UP000431264"/>
    </source>
</evidence>
<evidence type="ECO:0000256" key="1">
    <source>
        <dbReference type="ARBA" id="ARBA00022729"/>
    </source>
</evidence>
<protein>
    <submittedName>
        <fullName evidence="3">T9SS type A sorting domain-containing protein</fullName>
    </submittedName>
</protein>
<reference evidence="4" key="1">
    <citation type="submission" date="2019-05" db="EMBL/GenBank/DDBJ databases">
        <title>Flavobacterium profundi sp. nov., isolated from a deep-sea seamount.</title>
        <authorList>
            <person name="Zhang D.-C."/>
        </authorList>
    </citation>
    <scope>NUCLEOTIDE SEQUENCE [LARGE SCALE GENOMIC DNA]</scope>
    <source>
        <strain evidence="4">TP390</strain>
    </source>
</reference>
<accession>A0A6I4IT96</accession>
<dbReference type="InterPro" id="IPR026444">
    <property type="entry name" value="Secre_tail"/>
</dbReference>
<feature type="domain" description="Secretion system C-terminal sorting" evidence="2">
    <location>
        <begin position="555"/>
        <end position="624"/>
    </location>
</feature>
<dbReference type="NCBIfam" id="TIGR04183">
    <property type="entry name" value="Por_Secre_tail"/>
    <property type="match status" value="1"/>
</dbReference>